<organism evidence="5 6">
    <name type="scientific">Actinoplanes italicus</name>
    <dbReference type="NCBI Taxonomy" id="113567"/>
    <lineage>
        <taxon>Bacteria</taxon>
        <taxon>Bacillati</taxon>
        <taxon>Actinomycetota</taxon>
        <taxon>Actinomycetes</taxon>
        <taxon>Micromonosporales</taxon>
        <taxon>Micromonosporaceae</taxon>
        <taxon>Actinoplanes</taxon>
    </lineage>
</organism>
<dbReference type="InterPro" id="IPR029058">
    <property type="entry name" value="AB_hydrolase_fold"/>
</dbReference>
<evidence type="ECO:0000313" key="6">
    <source>
        <dbReference type="Proteomes" id="UP000239415"/>
    </source>
</evidence>
<keyword evidence="6" id="KW-1185">Reference proteome</keyword>
<dbReference type="SUPFAM" id="SSF82171">
    <property type="entry name" value="DPP6 N-terminal domain-like"/>
    <property type="match status" value="1"/>
</dbReference>
<dbReference type="AlphaFoldDB" id="A0A2T0K6C4"/>
<reference evidence="5 6" key="1">
    <citation type="submission" date="2018-03" db="EMBL/GenBank/DDBJ databases">
        <title>Genomic Encyclopedia of Archaeal and Bacterial Type Strains, Phase II (KMG-II): from individual species to whole genera.</title>
        <authorList>
            <person name="Goeker M."/>
        </authorList>
    </citation>
    <scope>NUCLEOTIDE SEQUENCE [LARGE SCALE GENOMIC DNA]</scope>
    <source>
        <strain evidence="5 6">DSM 43146</strain>
    </source>
</reference>
<dbReference type="InterPro" id="IPR001375">
    <property type="entry name" value="Peptidase_S9_cat"/>
</dbReference>
<dbReference type="PRINTS" id="PR00862">
    <property type="entry name" value="PROLIGOPTASE"/>
</dbReference>
<evidence type="ECO:0000256" key="3">
    <source>
        <dbReference type="SAM" id="MobiDB-lite"/>
    </source>
</evidence>
<dbReference type="InterPro" id="IPR002470">
    <property type="entry name" value="Peptidase_S9A"/>
</dbReference>
<proteinExistence type="predicted"/>
<dbReference type="GO" id="GO:0004252">
    <property type="term" value="F:serine-type endopeptidase activity"/>
    <property type="evidence" value="ECO:0007669"/>
    <property type="project" value="InterPro"/>
</dbReference>
<gene>
    <name evidence="5" type="ORF">CLV67_11217</name>
</gene>
<dbReference type="Pfam" id="PF00326">
    <property type="entry name" value="Peptidase_S9"/>
    <property type="match status" value="1"/>
</dbReference>
<evidence type="ECO:0000259" key="4">
    <source>
        <dbReference type="Pfam" id="PF00326"/>
    </source>
</evidence>
<dbReference type="PANTHER" id="PTHR42776">
    <property type="entry name" value="SERINE PEPTIDASE S9 FAMILY MEMBER"/>
    <property type="match status" value="1"/>
</dbReference>
<accession>A0A2T0K6C4</accession>
<keyword evidence="5" id="KW-0645">Protease</keyword>
<dbReference type="GO" id="GO:0006508">
    <property type="term" value="P:proteolysis"/>
    <property type="evidence" value="ECO:0007669"/>
    <property type="project" value="InterPro"/>
</dbReference>
<dbReference type="Proteomes" id="UP000239415">
    <property type="component" value="Unassembled WGS sequence"/>
</dbReference>
<dbReference type="SUPFAM" id="SSF53474">
    <property type="entry name" value="alpha/beta-Hydrolases"/>
    <property type="match status" value="1"/>
</dbReference>
<feature type="domain" description="Peptidase S9 prolyl oligopeptidase catalytic" evidence="4">
    <location>
        <begin position="479"/>
        <end position="680"/>
    </location>
</feature>
<keyword evidence="5" id="KW-0031">Aminopeptidase</keyword>
<keyword evidence="1" id="KW-0378">Hydrolase</keyword>
<comment type="caution">
    <text evidence="5">The sequence shown here is derived from an EMBL/GenBank/DDBJ whole genome shotgun (WGS) entry which is preliminary data.</text>
</comment>
<name>A0A2T0K6C4_9ACTN</name>
<evidence type="ECO:0000313" key="5">
    <source>
        <dbReference type="EMBL" id="PRX18543.1"/>
    </source>
</evidence>
<dbReference type="Pfam" id="PF07676">
    <property type="entry name" value="PD40"/>
    <property type="match status" value="1"/>
</dbReference>
<evidence type="ECO:0000256" key="2">
    <source>
        <dbReference type="ARBA" id="ARBA00022825"/>
    </source>
</evidence>
<evidence type="ECO:0000256" key="1">
    <source>
        <dbReference type="ARBA" id="ARBA00022801"/>
    </source>
</evidence>
<dbReference type="Gene3D" id="2.120.10.30">
    <property type="entry name" value="TolB, C-terminal domain"/>
    <property type="match status" value="2"/>
</dbReference>
<keyword evidence="2" id="KW-0720">Serine protease</keyword>
<dbReference type="PANTHER" id="PTHR42776:SF27">
    <property type="entry name" value="DIPEPTIDYL PEPTIDASE FAMILY MEMBER 6"/>
    <property type="match status" value="1"/>
</dbReference>
<dbReference type="RefSeq" id="WP_170154016.1">
    <property type="nucleotide sequence ID" value="NZ_PVMZ01000012.1"/>
</dbReference>
<sequence length="681" mass="70927">MEGQLHRVDVTVLPAGWHALESEIAGNWSPALSPDGRHMAYVSDRGGVPAVWVQPVGSEMAFRVGTGPEPVSTVRWSSGGGWLACQITPGGAPRNEVWLVRPDGSDLHQVAGFGTDTADNIRWLPGRPILAVTENLTSAVLIDVVTGVRTVVTEGDLVSLLDVDPAGRFALLRYGPRGARHIVLRDLAGGVEKPVTRGERAVFSPGGGCVYALSQDGEFPALLRIAGDAVEILAQSPVSAGSLVSVLSAGSPASVVSVPSAGSSISAGSPVSPVSAGSPVSPVSAGSAGSPISAVSAGSPISAVSAGSPISAVSAGSPISAGSPVSAADAAEVEDFEVAADGRTAAVLWNVRGGESEVALIDLDHDGDRVPRRIPLPGPVAGELTWSHNGRTLGFTAEGPGQPNGVWVWQRDSGEVEAVSAAPAAPTAIRPELRVFPAHDGLTLTGWLFTPRTPGPHPTVIWLHGGPEAQERPGHGPLFQSLADRGIAVFAANVRGSSGFGRSFVDADNIGLRYGAIEDVRSCVHHLRDSGVAGRVGVMGRSYGGYLTLAVLTRFPELFEVGVDICGMSNFATFYEHTEPWIAAAAVSKYGHPVHDADLLRDLSPIHRIDRLRAPLLIVHGANDSNVPVIEATQVADALAARGHPHRYLLFPGEGHELLHRAARAEFLTETLAWLQTHLQP</sequence>
<dbReference type="InterPro" id="IPR011042">
    <property type="entry name" value="6-blade_b-propeller_TolB-like"/>
</dbReference>
<dbReference type="EMBL" id="PVMZ01000012">
    <property type="protein sequence ID" value="PRX18543.1"/>
    <property type="molecule type" value="Genomic_DNA"/>
</dbReference>
<dbReference type="GO" id="GO:0004177">
    <property type="term" value="F:aminopeptidase activity"/>
    <property type="evidence" value="ECO:0007669"/>
    <property type="project" value="UniProtKB-KW"/>
</dbReference>
<dbReference type="Gene3D" id="3.40.50.1820">
    <property type="entry name" value="alpha/beta hydrolase"/>
    <property type="match status" value="1"/>
</dbReference>
<dbReference type="InterPro" id="IPR011659">
    <property type="entry name" value="WD40"/>
</dbReference>
<feature type="region of interest" description="Disordered" evidence="3">
    <location>
        <begin position="267"/>
        <end position="289"/>
    </location>
</feature>
<protein>
    <submittedName>
        <fullName evidence="5">Dipeptidyl aminopeptidase/acylaminoacyl peptidase</fullName>
    </submittedName>
</protein>